<accession>A0AAU9IQQ1</accession>
<keyword evidence="1" id="KW-0175">Coiled coil</keyword>
<feature type="compositionally biased region" description="Polar residues" evidence="2">
    <location>
        <begin position="325"/>
        <end position="347"/>
    </location>
</feature>
<keyword evidence="4" id="KW-1185">Reference proteome</keyword>
<proteinExistence type="predicted"/>
<protein>
    <submittedName>
        <fullName evidence="3">Uncharacterized protein</fullName>
    </submittedName>
</protein>
<evidence type="ECO:0000313" key="3">
    <source>
        <dbReference type="EMBL" id="CAG9316818.1"/>
    </source>
</evidence>
<sequence length="502" mass="58059">MQKVLEINKNVLPKPIGSPEFFKIKAQNTKRKMSRSSSRKEISNMSPSLKSIKNQGPLKSIPQEMSSNEANSKIPEHFIEIFKSENQAIREEIRKLTLELRSSQNLKQDSSNIAGCQNFYSTSASEEKKSQEESNSLSSQCDEIVVETADARNFHLESKNNMKNKESTFPNMHALKNLQNEIEDLKSALEEKKRKESIDEVQQKIMDLQEQNRKLKEKAFEITQQKIKKIRRENEKLKSKILTLSPVNSNISSPLISVPGSPAKARTYNEDSLRKGFYTPISRDYQRKYSETIEPSLSPSSSFKKLPSICQNSDASPLLRQTYDRSSSLKPLSEASTGFSQSYNSHENSPDEKNKEFRLKAHLISNEIGEENTCEIEDSAEIEDNDRIQVRKEIERLESIKKQALEEKLQLEKEASKRREILREKSIKDMIKMKKLEASKKYEESRRINELLRLEEIRKIAEKTKQKSEEEKKKKENSEYLKFKNQAITKKVQYAAGEWAHV</sequence>
<reference evidence="3" key="1">
    <citation type="submission" date="2021-09" db="EMBL/GenBank/DDBJ databases">
        <authorList>
            <consortium name="AG Swart"/>
            <person name="Singh M."/>
            <person name="Singh A."/>
            <person name="Seah K."/>
            <person name="Emmerich C."/>
        </authorList>
    </citation>
    <scope>NUCLEOTIDE SEQUENCE</scope>
    <source>
        <strain evidence="3">ATCC30299</strain>
    </source>
</reference>
<feature type="compositionally biased region" description="Polar residues" evidence="2">
    <location>
        <begin position="43"/>
        <end position="54"/>
    </location>
</feature>
<feature type="coiled-coil region" evidence="1">
    <location>
        <begin position="387"/>
        <end position="425"/>
    </location>
</feature>
<evidence type="ECO:0000256" key="1">
    <source>
        <dbReference type="SAM" id="Coils"/>
    </source>
</evidence>
<feature type="coiled-coil region" evidence="1">
    <location>
        <begin position="172"/>
        <end position="240"/>
    </location>
</feature>
<gene>
    <name evidence="3" type="ORF">BSTOLATCC_MIC17451</name>
</gene>
<organism evidence="3 4">
    <name type="scientific">Blepharisma stoltei</name>
    <dbReference type="NCBI Taxonomy" id="1481888"/>
    <lineage>
        <taxon>Eukaryota</taxon>
        <taxon>Sar</taxon>
        <taxon>Alveolata</taxon>
        <taxon>Ciliophora</taxon>
        <taxon>Postciliodesmatophora</taxon>
        <taxon>Heterotrichea</taxon>
        <taxon>Heterotrichida</taxon>
        <taxon>Blepharismidae</taxon>
        <taxon>Blepharisma</taxon>
    </lineage>
</organism>
<dbReference type="Proteomes" id="UP001162131">
    <property type="component" value="Unassembled WGS sequence"/>
</dbReference>
<feature type="coiled-coil region" evidence="1">
    <location>
        <begin position="451"/>
        <end position="478"/>
    </location>
</feature>
<feature type="region of interest" description="Disordered" evidence="2">
    <location>
        <begin position="26"/>
        <end position="68"/>
    </location>
</feature>
<feature type="coiled-coil region" evidence="1">
    <location>
        <begin position="79"/>
        <end position="106"/>
    </location>
</feature>
<dbReference type="AlphaFoldDB" id="A0AAU9IQQ1"/>
<name>A0AAU9IQQ1_9CILI</name>
<evidence type="ECO:0000256" key="2">
    <source>
        <dbReference type="SAM" id="MobiDB-lite"/>
    </source>
</evidence>
<comment type="caution">
    <text evidence="3">The sequence shown here is derived from an EMBL/GenBank/DDBJ whole genome shotgun (WGS) entry which is preliminary data.</text>
</comment>
<evidence type="ECO:0000313" key="4">
    <source>
        <dbReference type="Proteomes" id="UP001162131"/>
    </source>
</evidence>
<dbReference type="EMBL" id="CAJZBQ010000017">
    <property type="protein sequence ID" value="CAG9316818.1"/>
    <property type="molecule type" value="Genomic_DNA"/>
</dbReference>
<feature type="region of interest" description="Disordered" evidence="2">
    <location>
        <begin position="325"/>
        <end position="354"/>
    </location>
</feature>